<keyword evidence="3" id="KW-1185">Reference proteome</keyword>
<protein>
    <submittedName>
        <fullName evidence="1">Uncharacterized protein</fullName>
    </submittedName>
</protein>
<evidence type="ECO:0000313" key="2">
    <source>
        <dbReference type="EMBL" id="CAF3930101.1"/>
    </source>
</evidence>
<dbReference type="Proteomes" id="UP000663829">
    <property type="component" value="Unassembled WGS sequence"/>
</dbReference>
<dbReference type="Pfam" id="PF01186">
    <property type="entry name" value="Lysyl_oxidase"/>
    <property type="match status" value="1"/>
</dbReference>
<dbReference type="GO" id="GO:0016641">
    <property type="term" value="F:oxidoreductase activity, acting on the CH-NH2 group of donors, oxygen as acceptor"/>
    <property type="evidence" value="ECO:0007669"/>
    <property type="project" value="InterPro"/>
</dbReference>
<organism evidence="1 3">
    <name type="scientific">Didymodactylos carnosus</name>
    <dbReference type="NCBI Taxonomy" id="1234261"/>
    <lineage>
        <taxon>Eukaryota</taxon>
        <taxon>Metazoa</taxon>
        <taxon>Spiralia</taxon>
        <taxon>Gnathifera</taxon>
        <taxon>Rotifera</taxon>
        <taxon>Eurotatoria</taxon>
        <taxon>Bdelloidea</taxon>
        <taxon>Philodinida</taxon>
        <taxon>Philodinidae</taxon>
        <taxon>Didymodactylos</taxon>
    </lineage>
</organism>
<dbReference type="OrthoDB" id="10046034at2759"/>
<dbReference type="GO" id="GO:0005507">
    <property type="term" value="F:copper ion binding"/>
    <property type="evidence" value="ECO:0007669"/>
    <property type="project" value="InterPro"/>
</dbReference>
<reference evidence="1" key="1">
    <citation type="submission" date="2021-02" db="EMBL/GenBank/DDBJ databases">
        <authorList>
            <person name="Nowell W R."/>
        </authorList>
    </citation>
    <scope>NUCLEOTIDE SEQUENCE</scope>
</reference>
<gene>
    <name evidence="1" type="ORF">GPM918_LOCUS21954</name>
    <name evidence="2" type="ORF">SRO942_LOCUS21949</name>
</gene>
<dbReference type="InterPro" id="IPR001695">
    <property type="entry name" value="Lysyl_oxidase"/>
</dbReference>
<comment type="caution">
    <text evidence="1">The sequence shown here is derived from an EMBL/GenBank/DDBJ whole genome shotgun (WGS) entry which is preliminary data.</text>
</comment>
<sequence>MIVARCQVIYNQLPGAIVKVTFKSTIGIKFDSIPEKIRSRAKQILKDKNEQYWNDLAIKQIELTNNRFVFRPMKYEEEIHNRSTISLTPKEQWSITFLNNMYARSIDGHLLYVRDYEFETYILTDTESVVKSDSRLTNAGQFFSMSFVLPVDPTLIVQRTGYCCMDESQYPPNSVDAEDVKIYFNDTCQKEKQQSKRIFGCQQCHCSLPLPNRSCHECIKQDIGGVNVTIKFQRIKFNTTLANEIRYPKKLEERNGKVPYSNLVAYKPDFMEQTRLVYYYIAPGACELAEGCVGGTGWRRLLRFSATLQNMGIQGVIMGRLNYFLGGPPSELVTKYHLFEYSPCHKHYHFYHYGKYTYGRKQQSMKKRGFCLASVYRVANAEWSPLGQDHYTCLNQGISAGWGDTYNDALVCQWIDVSNYDTSVKPITDTLTTDDNPDSFLCEGKPVLAKTGDQIWIKTNFTTTCCSSQKTEGQCCSYDKENGANGTECCNGLPVYKRKCQYFDNYRQDNILKKEFTLGLDGNGQITDSCQYRSGSWSELRDCGFRLKRKWNYLSCVSPGDQVTLNVSLSSEALRKQQQYQIFRVCESSVQYKAGVACFYNNSLANVIVTDEWKLVKFQCPTKRADSQIEIGGHYSIYVAPYFEEDEHNATFIQWNEI</sequence>
<dbReference type="EMBL" id="CAJOBC010007373">
    <property type="protein sequence ID" value="CAF3930101.1"/>
    <property type="molecule type" value="Genomic_DNA"/>
</dbReference>
<dbReference type="EMBL" id="CAJNOQ010007376">
    <property type="protein sequence ID" value="CAF1166510.1"/>
    <property type="molecule type" value="Genomic_DNA"/>
</dbReference>
<name>A0A814U366_9BILA</name>
<evidence type="ECO:0000313" key="3">
    <source>
        <dbReference type="Proteomes" id="UP000663829"/>
    </source>
</evidence>
<accession>A0A814U366</accession>
<proteinExistence type="predicted"/>
<evidence type="ECO:0000313" key="1">
    <source>
        <dbReference type="EMBL" id="CAF1166510.1"/>
    </source>
</evidence>
<dbReference type="Proteomes" id="UP000681722">
    <property type="component" value="Unassembled WGS sequence"/>
</dbReference>
<dbReference type="AlphaFoldDB" id="A0A814U366"/>